<accession>A0A8F5ZH29</accession>
<organism evidence="2 3">
    <name type="scientific">Methanospirillum hungatei</name>
    <dbReference type="NCBI Taxonomy" id="2203"/>
    <lineage>
        <taxon>Archaea</taxon>
        <taxon>Methanobacteriati</taxon>
        <taxon>Methanobacteriota</taxon>
        <taxon>Stenosarchaea group</taxon>
        <taxon>Methanomicrobia</taxon>
        <taxon>Methanomicrobiales</taxon>
        <taxon>Methanospirillaceae</taxon>
        <taxon>Methanospirillum</taxon>
    </lineage>
</organism>
<reference evidence="2 3" key="1">
    <citation type="submission" date="2021-06" db="EMBL/GenBank/DDBJ databases">
        <title>Complete genome sequence of the secondary alcohol utilizing methanogen Methanospirillum hungatei strain GP1.</title>
        <authorList>
            <person name="Day L.A."/>
            <person name="Costa K.C."/>
        </authorList>
    </citation>
    <scope>NUCLEOTIDE SEQUENCE [LARGE SCALE GENOMIC DNA]</scope>
    <source>
        <strain evidence="2 3">GP1</strain>
    </source>
</reference>
<feature type="region of interest" description="Disordered" evidence="1">
    <location>
        <begin position="46"/>
        <end position="105"/>
    </location>
</feature>
<proteinExistence type="predicted"/>
<name>A0A8F5ZH29_METHU</name>
<evidence type="ECO:0000256" key="1">
    <source>
        <dbReference type="SAM" id="MobiDB-lite"/>
    </source>
</evidence>
<protein>
    <recommendedName>
        <fullName evidence="4">DUF2281 domain-containing protein</fullName>
    </recommendedName>
</protein>
<dbReference type="AlphaFoldDB" id="A0A8F5ZH29"/>
<evidence type="ECO:0000313" key="3">
    <source>
        <dbReference type="Proteomes" id="UP000694228"/>
    </source>
</evidence>
<dbReference type="EMBL" id="CP077107">
    <property type="protein sequence ID" value="QXO96489.1"/>
    <property type="molecule type" value="Genomic_DNA"/>
</dbReference>
<evidence type="ECO:0000313" key="2">
    <source>
        <dbReference type="EMBL" id="QXO96489.1"/>
    </source>
</evidence>
<sequence>MPGFVSGIFISVIMMTLEEKIASLPPQLRDQVEDYVDFLNSRLSEQENDTGFSIEEEEELVPMDAPSFSSTSPESSFRQKSVKGRTDSSGIILAEERPPETDPDYIDFADINSRFGHTPKTEEEHRGHGRLRRLLDWM</sequence>
<gene>
    <name evidence="2" type="ORF">KSK55_09345</name>
</gene>
<feature type="compositionally biased region" description="Low complexity" evidence="1">
    <location>
        <begin position="66"/>
        <end position="76"/>
    </location>
</feature>
<evidence type="ECO:0008006" key="4">
    <source>
        <dbReference type="Google" id="ProtNLM"/>
    </source>
</evidence>
<dbReference type="Proteomes" id="UP000694228">
    <property type="component" value="Chromosome"/>
</dbReference>
<dbReference type="OrthoDB" id="117930at2157"/>